<dbReference type="PRINTS" id="PR00320">
    <property type="entry name" value="GPROTEINBRPT"/>
</dbReference>
<evidence type="ECO:0000256" key="7">
    <source>
        <dbReference type="SAM" id="MobiDB-lite"/>
    </source>
</evidence>
<feature type="region of interest" description="Disordered" evidence="7">
    <location>
        <begin position="543"/>
        <end position="565"/>
    </location>
</feature>
<evidence type="ECO:0000313" key="10">
    <source>
        <dbReference type="Proteomes" id="UP001383192"/>
    </source>
</evidence>
<feature type="repeat" description="WD" evidence="6">
    <location>
        <begin position="575"/>
        <end position="616"/>
    </location>
</feature>
<dbReference type="InterPro" id="IPR020472">
    <property type="entry name" value="WD40_PAC1"/>
</dbReference>
<keyword evidence="1" id="KW-0678">Repressor</keyword>
<feature type="domain" description="Transcriptional repressor Tup1 N-terminal" evidence="8">
    <location>
        <begin position="21"/>
        <end position="95"/>
    </location>
</feature>
<dbReference type="PROSITE" id="PS50294">
    <property type="entry name" value="WD_REPEATS_REGION"/>
    <property type="match status" value="4"/>
</dbReference>
<sequence length="640" mass="70041">MNQHRSLQPTGAPAQPSPGTRLNESFEVIRQEFDLLAQEVSASRNQRDDYEAKVASQVNELNIIRQSIYELEAQHGKVRQQYEEEMARLRAEIQHLRQGLPPNATTGPGIGAGPLSAVVGPGGSSGPPPPGAGGVPPFNDPYFARDRERERERDRERERERERDRDRDRAESLSMRDRDRERERERERDRDRERDRVMDQRDPKRMKPERLKSERPDIFSPGTIPKLPPPASGGAPPSASMSGPAVPGLPPPPSATPTHGAPVPYPPAGPSSAATSPMMDVHHTHSQSLPSQNVPSQALQPQHTGGTSGSGGALIPINTPPGAFPEDVDVATYPAEFKKEGSDWFAIFNPKVKKGLDVNLVHTLMHERTAQIYDTKTGQKTCVLVDEAAGKAGDLYIRSIWDIQKKRIRNIFDGHQQEIYSLDFSADGRLIVSGSGDKTARIWDMLDGTSKVLTINDPDSVNNDAGVTSVAISPNGMYVAAGSLDTVVRIWDVGTGHLVERLRGHRDSVYSVAFTPDGKGLVSGSLDKTLKYWDVSALMTTPPGSIKGRKEGQANGNGALVRKDGDKQSQCTMNFTGHKDYVLSVAVSHDGQWVVSGSKDRGVQFWDSRNATVQYLSPSGCTLATGSGDWQARIWSYTMN</sequence>
<evidence type="ECO:0000256" key="3">
    <source>
        <dbReference type="ARBA" id="ARBA00022737"/>
    </source>
</evidence>
<evidence type="ECO:0000256" key="2">
    <source>
        <dbReference type="ARBA" id="ARBA00022574"/>
    </source>
</evidence>
<feature type="repeat" description="WD" evidence="6">
    <location>
        <begin position="412"/>
        <end position="445"/>
    </location>
</feature>
<feature type="compositionally biased region" description="Low complexity" evidence="7">
    <location>
        <begin position="232"/>
        <end position="246"/>
    </location>
</feature>
<evidence type="ECO:0000259" key="8">
    <source>
        <dbReference type="Pfam" id="PF08581"/>
    </source>
</evidence>
<keyword evidence="5" id="KW-0804">Transcription</keyword>
<dbReference type="PANTHER" id="PTHR19848">
    <property type="entry name" value="WD40 REPEAT PROTEIN"/>
    <property type="match status" value="1"/>
</dbReference>
<reference evidence="9 10" key="1">
    <citation type="submission" date="2024-01" db="EMBL/GenBank/DDBJ databases">
        <title>A draft genome for a cacao thread blight-causing isolate of Paramarasmius palmivorus.</title>
        <authorList>
            <person name="Baruah I.K."/>
            <person name="Bukari Y."/>
            <person name="Amoako-Attah I."/>
            <person name="Meinhardt L.W."/>
            <person name="Bailey B.A."/>
            <person name="Cohen S.P."/>
        </authorList>
    </citation>
    <scope>NUCLEOTIDE SEQUENCE [LARGE SCALE GENOMIC DNA]</scope>
    <source>
        <strain evidence="9 10">GH-12</strain>
    </source>
</reference>
<keyword evidence="2 6" id="KW-0853">WD repeat</keyword>
<dbReference type="Gene3D" id="2.130.10.10">
    <property type="entry name" value="YVTN repeat-like/Quinoprotein amine dehydrogenase"/>
    <property type="match status" value="1"/>
</dbReference>
<dbReference type="InterPro" id="IPR036322">
    <property type="entry name" value="WD40_repeat_dom_sf"/>
</dbReference>
<evidence type="ECO:0000256" key="5">
    <source>
        <dbReference type="ARBA" id="ARBA00023163"/>
    </source>
</evidence>
<evidence type="ECO:0000256" key="6">
    <source>
        <dbReference type="PROSITE-ProRule" id="PRU00221"/>
    </source>
</evidence>
<dbReference type="Pfam" id="PF00400">
    <property type="entry name" value="WD40"/>
    <property type="match status" value="5"/>
</dbReference>
<feature type="compositionally biased region" description="Basic and acidic residues" evidence="7">
    <location>
        <begin position="143"/>
        <end position="217"/>
    </location>
</feature>
<feature type="region of interest" description="Disordered" evidence="7">
    <location>
        <begin position="96"/>
        <end position="321"/>
    </location>
</feature>
<gene>
    <name evidence="9" type="primary">TUP1</name>
    <name evidence="9" type="ORF">VNI00_000842</name>
</gene>
<evidence type="ECO:0000313" key="9">
    <source>
        <dbReference type="EMBL" id="KAK7061106.1"/>
    </source>
</evidence>
<feature type="repeat" description="WD" evidence="6">
    <location>
        <begin position="460"/>
        <end position="501"/>
    </location>
</feature>
<protein>
    <submittedName>
        <fullName evidence="9">General transcription repressor</fullName>
    </submittedName>
</protein>
<evidence type="ECO:0000256" key="4">
    <source>
        <dbReference type="ARBA" id="ARBA00023015"/>
    </source>
</evidence>
<name>A0AAW0EBH6_9AGAR</name>
<organism evidence="9 10">
    <name type="scientific">Paramarasmius palmivorus</name>
    <dbReference type="NCBI Taxonomy" id="297713"/>
    <lineage>
        <taxon>Eukaryota</taxon>
        <taxon>Fungi</taxon>
        <taxon>Dikarya</taxon>
        <taxon>Basidiomycota</taxon>
        <taxon>Agaricomycotina</taxon>
        <taxon>Agaricomycetes</taxon>
        <taxon>Agaricomycetidae</taxon>
        <taxon>Agaricales</taxon>
        <taxon>Marasmiineae</taxon>
        <taxon>Marasmiaceae</taxon>
        <taxon>Paramarasmius</taxon>
    </lineage>
</organism>
<dbReference type="InterPro" id="IPR019775">
    <property type="entry name" value="WD40_repeat_CS"/>
</dbReference>
<dbReference type="AlphaFoldDB" id="A0AAW0EBH6"/>
<dbReference type="EMBL" id="JAYKXP010000002">
    <property type="protein sequence ID" value="KAK7061106.1"/>
    <property type="molecule type" value="Genomic_DNA"/>
</dbReference>
<dbReference type="PROSITE" id="PS00678">
    <property type="entry name" value="WD_REPEATS_1"/>
    <property type="match status" value="2"/>
</dbReference>
<feature type="repeat" description="WD" evidence="6">
    <location>
        <begin position="502"/>
        <end position="536"/>
    </location>
</feature>
<dbReference type="Pfam" id="PF08581">
    <property type="entry name" value="Tup_N"/>
    <property type="match status" value="1"/>
</dbReference>
<dbReference type="CDD" id="cd00200">
    <property type="entry name" value="WD40"/>
    <property type="match status" value="1"/>
</dbReference>
<evidence type="ECO:0000256" key="1">
    <source>
        <dbReference type="ARBA" id="ARBA00022491"/>
    </source>
</evidence>
<proteinExistence type="predicted"/>
<keyword evidence="3" id="KW-0677">Repeat</keyword>
<dbReference type="SUPFAM" id="SSF50978">
    <property type="entry name" value="WD40 repeat-like"/>
    <property type="match status" value="1"/>
</dbReference>
<feature type="compositionally biased region" description="Polar residues" evidence="7">
    <location>
        <begin position="286"/>
        <end position="305"/>
    </location>
</feature>
<dbReference type="InterPro" id="IPR001680">
    <property type="entry name" value="WD40_rpt"/>
</dbReference>
<dbReference type="PANTHER" id="PTHR19848:SF8">
    <property type="entry name" value="F-BOX AND WD REPEAT DOMAIN CONTAINING 7"/>
    <property type="match status" value="1"/>
</dbReference>
<keyword evidence="4" id="KW-0805">Transcription regulation</keyword>
<dbReference type="Proteomes" id="UP001383192">
    <property type="component" value="Unassembled WGS sequence"/>
</dbReference>
<dbReference type="Gene3D" id="1.20.5.340">
    <property type="match status" value="1"/>
</dbReference>
<dbReference type="SMART" id="SM00320">
    <property type="entry name" value="WD40"/>
    <property type="match status" value="4"/>
</dbReference>
<keyword evidence="10" id="KW-1185">Reference proteome</keyword>
<dbReference type="InterPro" id="IPR013890">
    <property type="entry name" value="Tscrpt_rep_Tup1_N"/>
</dbReference>
<dbReference type="InterPro" id="IPR015943">
    <property type="entry name" value="WD40/YVTN_repeat-like_dom_sf"/>
</dbReference>
<accession>A0AAW0EBH6</accession>
<dbReference type="PROSITE" id="PS50082">
    <property type="entry name" value="WD_REPEATS_2"/>
    <property type="match status" value="4"/>
</dbReference>
<feature type="region of interest" description="Disordered" evidence="7">
    <location>
        <begin position="1"/>
        <end position="22"/>
    </location>
</feature>
<comment type="caution">
    <text evidence="9">The sequence shown here is derived from an EMBL/GenBank/DDBJ whole genome shotgun (WGS) entry which is preliminary data.</text>
</comment>